<feature type="compositionally biased region" description="Polar residues" evidence="1">
    <location>
        <begin position="158"/>
        <end position="179"/>
    </location>
</feature>
<feature type="region of interest" description="Disordered" evidence="1">
    <location>
        <begin position="127"/>
        <end position="179"/>
    </location>
</feature>
<dbReference type="Proteomes" id="UP000578531">
    <property type="component" value="Unassembled WGS sequence"/>
</dbReference>
<dbReference type="RefSeq" id="XP_037158747.1">
    <property type="nucleotide sequence ID" value="XM_037314364.1"/>
</dbReference>
<dbReference type="EMBL" id="JACCJC010000092">
    <property type="protein sequence ID" value="KAF6226596.1"/>
    <property type="molecule type" value="Genomic_DNA"/>
</dbReference>
<protein>
    <submittedName>
        <fullName evidence="3">Uncharacterized protein</fullName>
    </submittedName>
</protein>
<keyword evidence="4" id="KW-1185">Reference proteome</keyword>
<reference evidence="3 4" key="1">
    <citation type="journal article" date="2020" name="Genomics">
        <title>Complete, high-quality genomes from long-read metagenomic sequencing of two wolf lichen thalli reveals enigmatic genome architecture.</title>
        <authorList>
            <person name="McKenzie S.K."/>
            <person name="Walston R.F."/>
            <person name="Allen J.L."/>
        </authorList>
    </citation>
    <scope>NUCLEOTIDE SEQUENCE [LARGE SCALE GENOMIC DNA]</scope>
    <source>
        <strain evidence="3">WasteWater2</strain>
    </source>
</reference>
<evidence type="ECO:0000256" key="2">
    <source>
        <dbReference type="SAM" id="SignalP"/>
    </source>
</evidence>
<dbReference type="AlphaFoldDB" id="A0A8H6FFV4"/>
<feature type="compositionally biased region" description="Basic residues" evidence="1">
    <location>
        <begin position="141"/>
        <end position="151"/>
    </location>
</feature>
<comment type="caution">
    <text evidence="3">The sequence shown here is derived from an EMBL/GenBank/DDBJ whole genome shotgun (WGS) entry which is preliminary data.</text>
</comment>
<evidence type="ECO:0000256" key="1">
    <source>
        <dbReference type="SAM" id="MobiDB-lite"/>
    </source>
</evidence>
<feature type="signal peptide" evidence="2">
    <location>
        <begin position="1"/>
        <end position="16"/>
    </location>
</feature>
<sequence length="179" mass="19547">MVYQYWLMCCLSVSVAIISNLTKSGTLSRSSIPYSLIRSNLVSPRSRSREAGLDPAREALAGRKLQTIRFLELRHDSRGRDLSTRSYGEHDGECAQAASFVNYLGKGFPSPALLSTSSWFLGQIPSAKPQAAKNKPSVRQSQHRSTPKKFRSPGPESVSVSHSRSAKNSLAATISAHNV</sequence>
<feature type="chain" id="PRO_5034695085" evidence="2">
    <location>
        <begin position="17"/>
        <end position="179"/>
    </location>
</feature>
<organism evidence="3 4">
    <name type="scientific">Letharia columbiana</name>
    <dbReference type="NCBI Taxonomy" id="112416"/>
    <lineage>
        <taxon>Eukaryota</taxon>
        <taxon>Fungi</taxon>
        <taxon>Dikarya</taxon>
        <taxon>Ascomycota</taxon>
        <taxon>Pezizomycotina</taxon>
        <taxon>Lecanoromycetes</taxon>
        <taxon>OSLEUM clade</taxon>
        <taxon>Lecanoromycetidae</taxon>
        <taxon>Lecanorales</taxon>
        <taxon>Lecanorineae</taxon>
        <taxon>Parmeliaceae</taxon>
        <taxon>Letharia</taxon>
    </lineage>
</organism>
<dbReference type="GeneID" id="59294129"/>
<proteinExistence type="predicted"/>
<gene>
    <name evidence="3" type="ORF">HO173_012495</name>
</gene>
<accession>A0A8H6FFV4</accession>
<evidence type="ECO:0000313" key="3">
    <source>
        <dbReference type="EMBL" id="KAF6226596.1"/>
    </source>
</evidence>
<name>A0A8H6FFV4_9LECA</name>
<keyword evidence="2" id="KW-0732">Signal</keyword>
<evidence type="ECO:0000313" key="4">
    <source>
        <dbReference type="Proteomes" id="UP000578531"/>
    </source>
</evidence>